<dbReference type="OrthoDB" id="5965958at2"/>
<dbReference type="AlphaFoldDB" id="A0A402CRS1"/>
<name>A0A402CRS1_9BACT</name>
<evidence type="ECO:0000313" key="4">
    <source>
        <dbReference type="Proteomes" id="UP000287394"/>
    </source>
</evidence>
<accession>A0A402CRS1</accession>
<proteinExistence type="predicted"/>
<evidence type="ECO:0000256" key="2">
    <source>
        <dbReference type="SAM" id="Phobius"/>
    </source>
</evidence>
<keyword evidence="2" id="KW-0472">Membrane</keyword>
<organism evidence="3 4">
    <name type="scientific">Capsulimonas corticalis</name>
    <dbReference type="NCBI Taxonomy" id="2219043"/>
    <lineage>
        <taxon>Bacteria</taxon>
        <taxon>Bacillati</taxon>
        <taxon>Armatimonadota</taxon>
        <taxon>Armatimonadia</taxon>
        <taxon>Capsulimonadales</taxon>
        <taxon>Capsulimonadaceae</taxon>
        <taxon>Capsulimonas</taxon>
    </lineage>
</organism>
<protein>
    <submittedName>
        <fullName evidence="3">Uncharacterized protein</fullName>
    </submittedName>
</protein>
<reference evidence="3 4" key="1">
    <citation type="journal article" date="2019" name="Int. J. Syst. Evol. Microbiol.">
        <title>Capsulimonas corticalis gen. nov., sp. nov., an aerobic capsulated bacterium, of a novel bacterial order, Capsulimonadales ord. nov., of the class Armatimonadia of the phylum Armatimonadetes.</title>
        <authorList>
            <person name="Li J."/>
            <person name="Kudo C."/>
            <person name="Tonouchi A."/>
        </authorList>
    </citation>
    <scope>NUCLEOTIDE SEQUENCE [LARGE SCALE GENOMIC DNA]</scope>
    <source>
        <strain evidence="3 4">AX-7</strain>
    </source>
</reference>
<feature type="transmembrane region" description="Helical" evidence="2">
    <location>
        <begin position="81"/>
        <end position="100"/>
    </location>
</feature>
<keyword evidence="2" id="KW-0812">Transmembrane</keyword>
<dbReference type="Proteomes" id="UP000287394">
    <property type="component" value="Chromosome"/>
</dbReference>
<evidence type="ECO:0000313" key="3">
    <source>
        <dbReference type="EMBL" id="BDI28088.1"/>
    </source>
</evidence>
<dbReference type="KEGG" id="ccot:CCAX7_001390"/>
<gene>
    <name evidence="3" type="ORF">CCAX7_001390</name>
</gene>
<evidence type="ECO:0000256" key="1">
    <source>
        <dbReference type="SAM" id="MobiDB-lite"/>
    </source>
</evidence>
<sequence>MYASFFEWWFHKYLFHTPKLIRRTFNSHTLTHHQIYKGDHTYYLAEGKEPEHVAMDWWALILFLGVHFPIIWTVEKLTHTHSLWGGLAAIAVYYGVYEYFHWCMHVPNQRPFEKWGVYRFIREHHRIHHVHMQKNLNVILPLADLVLGTYKRDTKREAPTVPTTRRTPTRTSRSQAHRRGPAAAPGKNKPGKNTGDK</sequence>
<dbReference type="EMBL" id="AP025739">
    <property type="protein sequence ID" value="BDI28088.1"/>
    <property type="molecule type" value="Genomic_DNA"/>
</dbReference>
<keyword evidence="2" id="KW-1133">Transmembrane helix</keyword>
<dbReference type="RefSeq" id="WP_119320043.1">
    <property type="nucleotide sequence ID" value="NZ_AP025739.1"/>
</dbReference>
<feature type="transmembrane region" description="Helical" evidence="2">
    <location>
        <begin position="57"/>
        <end position="74"/>
    </location>
</feature>
<keyword evidence="4" id="KW-1185">Reference proteome</keyword>
<feature type="region of interest" description="Disordered" evidence="1">
    <location>
        <begin position="155"/>
        <end position="197"/>
    </location>
</feature>
<feature type="compositionally biased region" description="Low complexity" evidence="1">
    <location>
        <begin position="159"/>
        <end position="171"/>
    </location>
</feature>